<dbReference type="Proteomes" id="UP000008493">
    <property type="component" value="Unassembled WGS sequence"/>
</dbReference>
<dbReference type="Gene3D" id="3.40.50.80">
    <property type="entry name" value="Nucleotide-binding domain of ferredoxin-NADP reductase (FNR) module"/>
    <property type="match status" value="1"/>
</dbReference>
<evidence type="ECO:0000256" key="5">
    <source>
        <dbReference type="ARBA" id="ARBA00022475"/>
    </source>
</evidence>
<sequence>MISVINCIDIVFAYFRARRQRRRLSQASSTSLSLRGSIDLLRLPLALTDTFRALSFRWTIPIGRSYSLNVMQVILTGIYIAALYSWSLINSDLKPGQKAVPRDWANTTGRVAAVQLPLIVGLGMKNNLISLLTGVSFDKLNYLHSMASRVVMILIWLHAATWASLGMVGDKSIIHPDVQAGVIAAIALTLLCIVWIRPVRSKAYEIFLVAHLIFAFMLPLRQFTRDAQVAFFSSGELVWPAMVLLALDRVIRFGRLAISFFTGSRASTTESPPEPTPRIASSPKIELLPGHLIRLTTTTPKFFRWRPGQSAYLTLPKISRTPLEGHPFTISTIDTDSSQNSELKFLIQVRKGFTKRLYDADETKTIGTILVDGPYSTPPRLVGYDSILLIAGGTGVSFALPLMLDIVERSKSNGIVCRRLTLVWAVRQLEHIAWIEDDLLGALKDIPPNLTINIHIFVASEQNDIEEDPEKLDDDTLSKAEKENSSNSDINEKYNVSSRISSLPMIKIYQERADFATFIKDEVAQAHDCMSVNVCGSEKMNRMVRESIRTPRMADILRGGPTISLHVESFENAVRVYSFIGDYCTYI</sequence>
<comment type="subcellular location">
    <subcellularLocation>
        <location evidence="1">Cell membrane</location>
        <topology evidence="1">Multi-pass membrane protein</topology>
    </subcellularLocation>
</comment>
<dbReference type="InterPro" id="IPR017927">
    <property type="entry name" value="FAD-bd_FR_type"/>
</dbReference>
<accession>K5X0P1</accession>
<organism evidence="17 18">
    <name type="scientific">Agaricus bisporus var. burnettii (strain JB137-S8 / ATCC MYA-4627 / FGSC 10392)</name>
    <name type="common">White button mushroom</name>
    <dbReference type="NCBI Taxonomy" id="597362"/>
    <lineage>
        <taxon>Eukaryota</taxon>
        <taxon>Fungi</taxon>
        <taxon>Dikarya</taxon>
        <taxon>Basidiomycota</taxon>
        <taxon>Agaricomycotina</taxon>
        <taxon>Agaricomycetes</taxon>
        <taxon>Agaricomycetidae</taxon>
        <taxon>Agaricales</taxon>
        <taxon>Agaricineae</taxon>
        <taxon>Agaricaceae</taxon>
        <taxon>Agaricus</taxon>
    </lineage>
</organism>
<evidence type="ECO:0000256" key="8">
    <source>
        <dbReference type="ARBA" id="ARBA00022989"/>
    </source>
</evidence>
<dbReference type="SFLD" id="SFLDG01168">
    <property type="entry name" value="Ferric_reductase_subgroup_(FRE"/>
    <property type="match status" value="1"/>
</dbReference>
<feature type="region of interest" description="Disordered" evidence="14">
    <location>
        <begin position="465"/>
        <end position="490"/>
    </location>
</feature>
<comment type="catalytic activity">
    <reaction evidence="13">
        <text>2 a Fe(II)-siderophore + NADP(+) + H(+) = 2 a Fe(III)-siderophore + NADPH</text>
        <dbReference type="Rhea" id="RHEA:28795"/>
        <dbReference type="Rhea" id="RHEA-COMP:11342"/>
        <dbReference type="Rhea" id="RHEA-COMP:11344"/>
        <dbReference type="ChEBI" id="CHEBI:15378"/>
        <dbReference type="ChEBI" id="CHEBI:29033"/>
        <dbReference type="ChEBI" id="CHEBI:29034"/>
        <dbReference type="ChEBI" id="CHEBI:57783"/>
        <dbReference type="ChEBI" id="CHEBI:58349"/>
        <dbReference type="EC" id="1.16.1.9"/>
    </reaction>
</comment>
<dbReference type="InterPro" id="IPR013112">
    <property type="entry name" value="FAD-bd_8"/>
</dbReference>
<dbReference type="PANTHER" id="PTHR32361">
    <property type="entry name" value="FERRIC/CUPRIC REDUCTASE TRANSMEMBRANE COMPONENT"/>
    <property type="match status" value="1"/>
</dbReference>
<evidence type="ECO:0000259" key="16">
    <source>
        <dbReference type="PROSITE" id="PS51384"/>
    </source>
</evidence>
<feature type="transmembrane region" description="Helical" evidence="15">
    <location>
        <begin position="203"/>
        <end position="223"/>
    </location>
</feature>
<reference evidence="18" key="1">
    <citation type="journal article" date="2012" name="Proc. Natl. Acad. Sci. U.S.A.">
        <title>Genome sequence of the button mushroom Agaricus bisporus reveals mechanisms governing adaptation to a humic-rich ecological niche.</title>
        <authorList>
            <person name="Morin E."/>
            <person name="Kohler A."/>
            <person name="Baker A.R."/>
            <person name="Foulongne-Oriol M."/>
            <person name="Lombard V."/>
            <person name="Nagy L.G."/>
            <person name="Ohm R.A."/>
            <person name="Patyshakuliyeva A."/>
            <person name="Brun A."/>
            <person name="Aerts A.L."/>
            <person name="Bailey A.M."/>
            <person name="Billette C."/>
            <person name="Coutinho P.M."/>
            <person name="Deakin G."/>
            <person name="Doddapaneni H."/>
            <person name="Floudas D."/>
            <person name="Grimwood J."/>
            <person name="Hilden K."/>
            <person name="Kuees U."/>
            <person name="LaButti K.M."/>
            <person name="Lapidus A."/>
            <person name="Lindquist E.A."/>
            <person name="Lucas S.M."/>
            <person name="Murat C."/>
            <person name="Riley R.W."/>
            <person name="Salamov A.A."/>
            <person name="Schmutz J."/>
            <person name="Subramanian V."/>
            <person name="Woesten H.A.B."/>
            <person name="Xu J."/>
            <person name="Eastwood D.C."/>
            <person name="Foster G.D."/>
            <person name="Sonnenberg A.S."/>
            <person name="Cullen D."/>
            <person name="de Vries R.P."/>
            <person name="Lundell T."/>
            <person name="Hibbett D.S."/>
            <person name="Henrissat B."/>
            <person name="Burton K.S."/>
            <person name="Kerrigan R.W."/>
            <person name="Challen M.P."/>
            <person name="Grigoriev I.V."/>
            <person name="Martin F."/>
        </authorList>
    </citation>
    <scope>NUCLEOTIDE SEQUENCE [LARGE SCALE GENOMIC DNA]</scope>
    <source>
        <strain evidence="18">JB137-S8 / ATCC MYA-4627 / FGSC 10392</strain>
    </source>
</reference>
<keyword evidence="9" id="KW-0560">Oxidoreductase</keyword>
<evidence type="ECO:0000256" key="4">
    <source>
        <dbReference type="ARBA" id="ARBA00022448"/>
    </source>
</evidence>
<evidence type="ECO:0000256" key="3">
    <source>
        <dbReference type="ARBA" id="ARBA00012668"/>
    </source>
</evidence>
<feature type="transmembrane region" description="Helical" evidence="15">
    <location>
        <begin position="178"/>
        <end position="196"/>
    </location>
</feature>
<dbReference type="SUPFAM" id="SSF52343">
    <property type="entry name" value="Ferredoxin reductase-like, C-terminal NADP-linked domain"/>
    <property type="match status" value="1"/>
</dbReference>
<evidence type="ECO:0000256" key="15">
    <source>
        <dbReference type="SAM" id="Phobius"/>
    </source>
</evidence>
<dbReference type="SUPFAM" id="SSF63380">
    <property type="entry name" value="Riboflavin synthase domain-like"/>
    <property type="match status" value="1"/>
</dbReference>
<evidence type="ECO:0000256" key="13">
    <source>
        <dbReference type="ARBA" id="ARBA00048483"/>
    </source>
</evidence>
<evidence type="ECO:0000256" key="2">
    <source>
        <dbReference type="ARBA" id="ARBA00006278"/>
    </source>
</evidence>
<evidence type="ECO:0000256" key="11">
    <source>
        <dbReference type="ARBA" id="ARBA00023136"/>
    </source>
</evidence>
<evidence type="ECO:0000313" key="18">
    <source>
        <dbReference type="Proteomes" id="UP000008493"/>
    </source>
</evidence>
<dbReference type="KEGG" id="abp:AGABI1DRAFT78089"/>
<keyword evidence="4" id="KW-0813">Transport</keyword>
<evidence type="ECO:0000256" key="14">
    <source>
        <dbReference type="SAM" id="MobiDB-lite"/>
    </source>
</evidence>
<feature type="transmembrane region" description="Helical" evidence="15">
    <location>
        <begin position="66"/>
        <end position="89"/>
    </location>
</feature>
<dbReference type="InterPro" id="IPR017938">
    <property type="entry name" value="Riboflavin_synthase-like_b-brl"/>
</dbReference>
<keyword evidence="6 15" id="KW-0812">Transmembrane</keyword>
<evidence type="ECO:0000256" key="9">
    <source>
        <dbReference type="ARBA" id="ARBA00023002"/>
    </source>
</evidence>
<feature type="domain" description="FAD-binding FR-type" evidence="16">
    <location>
        <begin position="275"/>
        <end position="381"/>
    </location>
</feature>
<dbReference type="GO" id="GO:0052851">
    <property type="term" value="F:ferric-chelate reductase (NADPH) activity"/>
    <property type="evidence" value="ECO:0007669"/>
    <property type="project" value="UniProtKB-EC"/>
</dbReference>
<dbReference type="EMBL" id="JH971400">
    <property type="protein sequence ID" value="EKM76673.1"/>
    <property type="molecule type" value="Genomic_DNA"/>
</dbReference>
<dbReference type="Pfam" id="PF01794">
    <property type="entry name" value="Ferric_reduct"/>
    <property type="match status" value="1"/>
</dbReference>
<gene>
    <name evidence="17" type="ORF">AGABI1DRAFT_78089</name>
</gene>
<keyword evidence="5" id="KW-1003">Cell membrane</keyword>
<evidence type="ECO:0000313" key="17">
    <source>
        <dbReference type="EMBL" id="EKM76673.1"/>
    </source>
</evidence>
<dbReference type="InterPro" id="IPR013121">
    <property type="entry name" value="Fe_red_NAD-bd_6"/>
</dbReference>
<dbReference type="CDD" id="cd06186">
    <property type="entry name" value="NOX_Duox_like_FAD_NADP"/>
    <property type="match status" value="1"/>
</dbReference>
<keyword evidence="7" id="KW-0249">Electron transport</keyword>
<dbReference type="SFLD" id="SFLDS00052">
    <property type="entry name" value="Ferric_Reductase_Domain"/>
    <property type="match status" value="1"/>
</dbReference>
<dbReference type="GO" id="GO:0006879">
    <property type="term" value="P:intracellular iron ion homeostasis"/>
    <property type="evidence" value="ECO:0007669"/>
    <property type="project" value="TreeGrafter"/>
</dbReference>
<feature type="compositionally biased region" description="Basic and acidic residues" evidence="14">
    <location>
        <begin position="474"/>
        <end position="484"/>
    </location>
</feature>
<proteinExistence type="inferred from homology"/>
<comment type="similarity">
    <text evidence="2">Belongs to the ferric reductase (FRE) family.</text>
</comment>
<dbReference type="Pfam" id="PF08030">
    <property type="entry name" value="NAD_binding_6"/>
    <property type="match status" value="1"/>
</dbReference>
<dbReference type="PANTHER" id="PTHR32361:SF9">
    <property type="entry name" value="FERRIC REDUCTASE TRANSMEMBRANE COMPONENT 3-RELATED"/>
    <property type="match status" value="1"/>
</dbReference>
<dbReference type="STRING" id="597362.K5X0P1"/>
<keyword evidence="11 15" id="KW-0472">Membrane</keyword>
<keyword evidence="18" id="KW-1185">Reference proteome</keyword>
<evidence type="ECO:0000256" key="6">
    <source>
        <dbReference type="ARBA" id="ARBA00022692"/>
    </source>
</evidence>
<keyword evidence="10" id="KW-0406">Ion transport</keyword>
<dbReference type="InParanoid" id="K5X0P1"/>
<dbReference type="InterPro" id="IPR051410">
    <property type="entry name" value="Ferric/Cupric_Reductase"/>
</dbReference>
<feature type="transmembrane region" description="Helical" evidence="15">
    <location>
        <begin position="109"/>
        <end position="128"/>
    </location>
</feature>
<dbReference type="InterPro" id="IPR039261">
    <property type="entry name" value="FNR_nucleotide-bd"/>
</dbReference>
<dbReference type="RefSeq" id="XP_007332587.1">
    <property type="nucleotide sequence ID" value="XM_007332525.1"/>
</dbReference>
<dbReference type="HOGENOM" id="CLU_010365_6_1_1"/>
<keyword evidence="12" id="KW-0325">Glycoprotein</keyword>
<protein>
    <recommendedName>
        <fullName evidence="3">ferric-chelate reductase (NADPH)</fullName>
        <ecNumber evidence="3">1.16.1.9</ecNumber>
    </recommendedName>
</protein>
<evidence type="ECO:0000256" key="1">
    <source>
        <dbReference type="ARBA" id="ARBA00004651"/>
    </source>
</evidence>
<dbReference type="eggNOG" id="KOG0039">
    <property type="taxonomic scope" value="Eukaryota"/>
</dbReference>
<dbReference type="EC" id="1.16.1.9" evidence="3"/>
<dbReference type="OrthoDB" id="4494341at2759"/>
<dbReference type="AlphaFoldDB" id="K5X0P1"/>
<evidence type="ECO:0000256" key="10">
    <source>
        <dbReference type="ARBA" id="ARBA00023065"/>
    </source>
</evidence>
<dbReference type="PROSITE" id="PS51384">
    <property type="entry name" value="FAD_FR"/>
    <property type="match status" value="1"/>
</dbReference>
<dbReference type="InterPro" id="IPR013130">
    <property type="entry name" value="Fe3_Rdtase_TM_dom"/>
</dbReference>
<dbReference type="GO" id="GO:0015677">
    <property type="term" value="P:copper ion import"/>
    <property type="evidence" value="ECO:0007669"/>
    <property type="project" value="TreeGrafter"/>
</dbReference>
<evidence type="ECO:0000256" key="12">
    <source>
        <dbReference type="ARBA" id="ARBA00023180"/>
    </source>
</evidence>
<name>K5X0P1_AGABU</name>
<dbReference type="GO" id="GO:0006826">
    <property type="term" value="P:iron ion transport"/>
    <property type="evidence" value="ECO:0007669"/>
    <property type="project" value="TreeGrafter"/>
</dbReference>
<feature type="transmembrane region" description="Helical" evidence="15">
    <location>
        <begin position="140"/>
        <end position="158"/>
    </location>
</feature>
<evidence type="ECO:0000256" key="7">
    <source>
        <dbReference type="ARBA" id="ARBA00022982"/>
    </source>
</evidence>
<dbReference type="OMA" id="LEHIAWI"/>
<keyword evidence="8 15" id="KW-1133">Transmembrane helix</keyword>
<dbReference type="Pfam" id="PF08022">
    <property type="entry name" value="FAD_binding_8"/>
    <property type="match status" value="1"/>
</dbReference>
<dbReference type="GO" id="GO:0005886">
    <property type="term" value="C:plasma membrane"/>
    <property type="evidence" value="ECO:0007669"/>
    <property type="project" value="UniProtKB-SubCell"/>
</dbReference>
<dbReference type="GeneID" id="18831473"/>